<name>A0A1K1NXY7_9FLAO</name>
<reference evidence="1 2" key="1">
    <citation type="submission" date="2016-11" db="EMBL/GenBank/DDBJ databases">
        <authorList>
            <person name="Jaros S."/>
            <person name="Januszkiewicz K."/>
            <person name="Wedrychowicz H."/>
        </authorList>
    </citation>
    <scope>NUCLEOTIDE SEQUENCE [LARGE SCALE GENOMIC DNA]</scope>
    <source>
        <strain evidence="1 2">CGMCC 1.12145</strain>
    </source>
</reference>
<keyword evidence="2" id="KW-1185">Reference proteome</keyword>
<accession>A0A1K1NXY7</accession>
<protein>
    <submittedName>
        <fullName evidence="1">Uncharacterized protein</fullName>
    </submittedName>
</protein>
<proteinExistence type="predicted"/>
<gene>
    <name evidence="1" type="ORF">SAMN02927921_01478</name>
</gene>
<sequence length="135" mass="15573">MTDNKGYYELKTPPGKYTLVIQTLVHKAIRKKNRGGSSQYYYHELRIAGRHTRIGSGYGVCLRKQVKRRRPPSVSLRAISTMPPLTSANYGIYVFRKRDYTLRFIRFLPKARSTSFFFSSKDNDAILPKAVSVYS</sequence>
<dbReference type="AlphaFoldDB" id="A0A1K1NXY7"/>
<evidence type="ECO:0000313" key="1">
    <source>
        <dbReference type="EMBL" id="SFW39262.1"/>
    </source>
</evidence>
<dbReference type="EMBL" id="FPJE01000006">
    <property type="protein sequence ID" value="SFW39262.1"/>
    <property type="molecule type" value="Genomic_DNA"/>
</dbReference>
<evidence type="ECO:0000313" key="2">
    <source>
        <dbReference type="Proteomes" id="UP000182248"/>
    </source>
</evidence>
<dbReference type="Proteomes" id="UP000182248">
    <property type="component" value="Unassembled WGS sequence"/>
</dbReference>
<organism evidence="1 2">
    <name type="scientific">Sinomicrobium oceani</name>
    <dbReference type="NCBI Taxonomy" id="1150368"/>
    <lineage>
        <taxon>Bacteria</taxon>
        <taxon>Pseudomonadati</taxon>
        <taxon>Bacteroidota</taxon>
        <taxon>Flavobacteriia</taxon>
        <taxon>Flavobacteriales</taxon>
        <taxon>Flavobacteriaceae</taxon>
        <taxon>Sinomicrobium</taxon>
    </lineage>
</organism>